<dbReference type="Pfam" id="PF12172">
    <property type="entry name" value="zf-ChsH2"/>
    <property type="match status" value="1"/>
</dbReference>
<accession>A0A852RC72</accession>
<dbReference type="InterPro" id="IPR002878">
    <property type="entry name" value="ChsH2_C"/>
</dbReference>
<dbReference type="AlphaFoldDB" id="A0A852RC72"/>
<evidence type="ECO:0000259" key="3">
    <source>
        <dbReference type="Pfam" id="PF12172"/>
    </source>
</evidence>
<dbReference type="InterPro" id="IPR052513">
    <property type="entry name" value="Thioester_dehydratase-like"/>
</dbReference>
<dbReference type="PANTHER" id="PTHR34075:SF5">
    <property type="entry name" value="BLR3430 PROTEIN"/>
    <property type="match status" value="1"/>
</dbReference>
<dbReference type="InterPro" id="IPR022002">
    <property type="entry name" value="ChsH2_Znr"/>
</dbReference>
<evidence type="ECO:0000256" key="1">
    <source>
        <dbReference type="SAM" id="MobiDB-lite"/>
    </source>
</evidence>
<evidence type="ECO:0000259" key="2">
    <source>
        <dbReference type="Pfam" id="PF01796"/>
    </source>
</evidence>
<evidence type="ECO:0000313" key="5">
    <source>
        <dbReference type="Proteomes" id="UP000582231"/>
    </source>
</evidence>
<comment type="caution">
    <text evidence="4">The sequence shown here is derived from an EMBL/GenBank/DDBJ whole genome shotgun (WGS) entry which is preliminary data.</text>
</comment>
<dbReference type="SUPFAM" id="SSF50249">
    <property type="entry name" value="Nucleic acid-binding proteins"/>
    <property type="match status" value="1"/>
</dbReference>
<gene>
    <name evidence="4" type="ORF">BJ958_000421</name>
</gene>
<dbReference type="Pfam" id="PF01796">
    <property type="entry name" value="OB_ChsH2_C"/>
    <property type="match status" value="1"/>
</dbReference>
<dbReference type="PANTHER" id="PTHR34075">
    <property type="entry name" value="BLR3430 PROTEIN"/>
    <property type="match status" value="1"/>
</dbReference>
<reference evidence="4 5" key="1">
    <citation type="submission" date="2020-07" db="EMBL/GenBank/DDBJ databases">
        <title>Sequencing the genomes of 1000 actinobacteria strains.</title>
        <authorList>
            <person name="Klenk H.-P."/>
        </authorList>
    </citation>
    <scope>NUCLEOTIDE SEQUENCE [LARGE SCALE GENOMIC DNA]</scope>
    <source>
        <strain evidence="4 5">DSM 19082</strain>
    </source>
</reference>
<organism evidence="4 5">
    <name type="scientific">Nocardioides kongjuensis</name>
    <dbReference type="NCBI Taxonomy" id="349522"/>
    <lineage>
        <taxon>Bacteria</taxon>
        <taxon>Bacillati</taxon>
        <taxon>Actinomycetota</taxon>
        <taxon>Actinomycetes</taxon>
        <taxon>Propionibacteriales</taxon>
        <taxon>Nocardioidaceae</taxon>
        <taxon>Nocardioides</taxon>
    </lineage>
</organism>
<dbReference type="EMBL" id="JACCBF010000001">
    <property type="protein sequence ID" value="NYD28875.1"/>
    <property type="molecule type" value="Genomic_DNA"/>
</dbReference>
<feature type="domain" description="ChsH2 C-terminal OB-fold" evidence="2">
    <location>
        <begin position="61"/>
        <end position="115"/>
    </location>
</feature>
<dbReference type="InterPro" id="IPR012340">
    <property type="entry name" value="NA-bd_OB-fold"/>
</dbReference>
<name>A0A852RC72_9ACTN</name>
<feature type="region of interest" description="Disordered" evidence="1">
    <location>
        <begin position="1"/>
        <end position="27"/>
    </location>
</feature>
<sequence length="154" mass="16407">MGRSLTRPTLSALEPPEEMTAVPATSEAPHLRGSRCRACANVAFPEATGCQRCGSTDLDAVALARTGTVWAHTVQRFAPKSPPYVLPAEGFTPFAVGYVELADGVRVEAVLDATTVDDPAELTAATVTLVATDPVPRFATREWLAGRDLEEARR</sequence>
<dbReference type="RefSeq" id="WP_343052530.1">
    <property type="nucleotide sequence ID" value="NZ_JACCBF010000001.1"/>
</dbReference>
<evidence type="ECO:0000313" key="4">
    <source>
        <dbReference type="EMBL" id="NYD28875.1"/>
    </source>
</evidence>
<dbReference type="Proteomes" id="UP000582231">
    <property type="component" value="Unassembled WGS sequence"/>
</dbReference>
<keyword evidence="5" id="KW-1185">Reference proteome</keyword>
<proteinExistence type="predicted"/>
<protein>
    <submittedName>
        <fullName evidence="4">Putative OB-fold protein</fullName>
    </submittedName>
</protein>
<feature type="domain" description="ChsH2 rubredoxin-like zinc ribbon" evidence="3">
    <location>
        <begin position="29"/>
        <end position="59"/>
    </location>
</feature>